<evidence type="ECO:0000256" key="5">
    <source>
        <dbReference type="ARBA" id="ARBA00012483"/>
    </source>
</evidence>
<dbReference type="GO" id="GO:0016567">
    <property type="term" value="P:protein ubiquitination"/>
    <property type="evidence" value="ECO:0007669"/>
    <property type="project" value="InterPro"/>
</dbReference>
<keyword evidence="9" id="KW-0677">Repeat</keyword>
<feature type="coiled-coil region" evidence="17">
    <location>
        <begin position="251"/>
        <end position="299"/>
    </location>
</feature>
<dbReference type="PANTHER" id="PTHR16047">
    <property type="entry name" value="RFWD3 PROTEIN"/>
    <property type="match status" value="1"/>
</dbReference>
<evidence type="ECO:0000256" key="8">
    <source>
        <dbReference type="ARBA" id="ARBA00022679"/>
    </source>
</evidence>
<evidence type="ECO:0000256" key="6">
    <source>
        <dbReference type="ARBA" id="ARBA00022490"/>
    </source>
</evidence>
<dbReference type="SMART" id="SM00320">
    <property type="entry name" value="WD40"/>
    <property type="match status" value="3"/>
</dbReference>
<keyword evidence="6" id="KW-0963">Cytoplasm</keyword>
<dbReference type="CDD" id="cd16450">
    <property type="entry name" value="mRING-C3HGC3_RFWD3"/>
    <property type="match status" value="1"/>
</dbReference>
<dbReference type="Pfam" id="PF13639">
    <property type="entry name" value="zf-RING_2"/>
    <property type="match status" value="1"/>
</dbReference>
<dbReference type="InterPro" id="IPR056527">
    <property type="entry name" value="WD40_RFWD3"/>
</dbReference>
<dbReference type="InterPro" id="IPR037381">
    <property type="entry name" value="RFWD3"/>
</dbReference>
<feature type="compositionally biased region" description="Polar residues" evidence="18">
    <location>
        <begin position="69"/>
        <end position="84"/>
    </location>
</feature>
<evidence type="ECO:0000259" key="19">
    <source>
        <dbReference type="PROSITE" id="PS50089"/>
    </source>
</evidence>
<dbReference type="GO" id="GO:0061630">
    <property type="term" value="F:ubiquitin protein ligase activity"/>
    <property type="evidence" value="ECO:0007669"/>
    <property type="project" value="UniProtKB-EC"/>
</dbReference>
<keyword evidence="7" id="KW-0853">WD repeat</keyword>
<comment type="caution">
    <text evidence="20">The sequence shown here is derived from an EMBL/GenBank/DDBJ whole genome shotgun (WGS) entry which is preliminary data.</text>
</comment>
<dbReference type="SUPFAM" id="SSF57850">
    <property type="entry name" value="RING/U-box"/>
    <property type="match status" value="1"/>
</dbReference>
<feature type="region of interest" description="Disordered" evidence="18">
    <location>
        <begin position="1"/>
        <end position="25"/>
    </location>
</feature>
<feature type="domain" description="RING-type" evidence="19">
    <location>
        <begin position="182"/>
        <end position="227"/>
    </location>
</feature>
<comment type="catalytic activity">
    <reaction evidence="1">
        <text>S-ubiquitinyl-[E2 ubiquitin-conjugating enzyme]-L-cysteine + [acceptor protein]-L-lysine = [E2 ubiquitin-conjugating enzyme]-L-cysteine + N(6)-ubiquitinyl-[acceptor protein]-L-lysine.</text>
        <dbReference type="EC" id="2.3.2.27"/>
    </reaction>
</comment>
<evidence type="ECO:0000256" key="1">
    <source>
        <dbReference type="ARBA" id="ARBA00000900"/>
    </source>
</evidence>
<dbReference type="Gene3D" id="3.30.40.10">
    <property type="entry name" value="Zinc/RING finger domain, C3HC4 (zinc finger)"/>
    <property type="match status" value="1"/>
</dbReference>
<sequence length="641" mass="71988">MSEENPDLFSDSNVEVRSHGVPENPDILWVVNQDERQEGHEYPEAGGGVSIVLEDSGSETDYSNRTEDQYVNTEVTDSSDTEITLSPLPRNTDWEPPPEGEGDEALNVHSVIIIERESEFVQEPSVVSMPENPNAGVENPIIRLENPDYEPVEEVTDSETSRVSNKRSYSAMISEDDDGQTCPVCLDVWTNAGAHRLCSLKCGHLFGKSCITRWLITEKKKYCPQCNKRALQGDIRDLYASKLTVVDSSEKVRLEQELEEVKKQKKELEIELLKSRMTLESYIKQMDVLKQRVALLEGNTVCEKKALLQKPEAAVPNKIKKFHLEKTFGIQEGSCRVSAFSPLNNILIVSQQIRNQPFRGFGVKKISKNGMEFHSHAMMIHKKALRDMSYHPVTPNLLLTVSFDKSAKLTNIEENRTIQTFQTEQPLWSCCWDHDDPNIFYAGAGNGLVTVYDIRRQSEPVANLSPTEDFGAVVALRYAPGGRAVICCRLNSVVYYEKVSPTEYNAIPVPGLVGPFFSLSYNSETQHLLVSCRPSLANPTVRHVYCEMNGTSVNKLFAFHGGTRQTLLCRSCFITAGDESLCAVFQENTNSVELWSTSTFSRFQSIPVNDHILDLISIKTDNRNFLGTVSDTMVRFFEGPS</sequence>
<keyword evidence="11 16" id="KW-0479">Metal-binding</keyword>
<dbReference type="GO" id="GO:0005737">
    <property type="term" value="C:cytoplasm"/>
    <property type="evidence" value="ECO:0007669"/>
    <property type="project" value="UniProtKB-SubCell"/>
</dbReference>
<dbReference type="SUPFAM" id="SSF50978">
    <property type="entry name" value="WD40 repeat-like"/>
    <property type="match status" value="1"/>
</dbReference>
<reference evidence="20" key="1">
    <citation type="journal article" date="2024" name="Gigascience">
        <title>Chromosome-level genome of the poultry shaft louse Menopon gallinae provides insight into the host-switching and adaptive evolution of parasitic lice.</title>
        <authorList>
            <person name="Xu Y."/>
            <person name="Ma L."/>
            <person name="Liu S."/>
            <person name="Liang Y."/>
            <person name="Liu Q."/>
            <person name="He Z."/>
            <person name="Tian L."/>
            <person name="Duan Y."/>
            <person name="Cai W."/>
            <person name="Li H."/>
            <person name="Song F."/>
        </authorList>
    </citation>
    <scope>NUCLEOTIDE SEQUENCE</scope>
    <source>
        <strain evidence="20">Cailab_2023a</strain>
    </source>
</reference>
<dbReference type="SMART" id="SM00184">
    <property type="entry name" value="RING"/>
    <property type="match status" value="1"/>
</dbReference>
<dbReference type="EMBL" id="JARGDH010000001">
    <property type="protein sequence ID" value="KAL0279741.1"/>
    <property type="molecule type" value="Genomic_DNA"/>
</dbReference>
<dbReference type="Pfam" id="PF23419">
    <property type="entry name" value="WD40_RFWD3"/>
    <property type="match status" value="1"/>
</dbReference>
<keyword evidence="8" id="KW-0808">Transferase</keyword>
<comment type="pathway">
    <text evidence="4">Protein modification; protein ubiquitination.</text>
</comment>
<dbReference type="GO" id="GO:0008270">
    <property type="term" value="F:zinc ion binding"/>
    <property type="evidence" value="ECO:0007669"/>
    <property type="project" value="UniProtKB-KW"/>
</dbReference>
<dbReference type="InterPro" id="IPR013083">
    <property type="entry name" value="Znf_RING/FYVE/PHD"/>
</dbReference>
<organism evidence="20">
    <name type="scientific">Menopon gallinae</name>
    <name type="common">poultry shaft louse</name>
    <dbReference type="NCBI Taxonomy" id="328185"/>
    <lineage>
        <taxon>Eukaryota</taxon>
        <taxon>Metazoa</taxon>
        <taxon>Ecdysozoa</taxon>
        <taxon>Arthropoda</taxon>
        <taxon>Hexapoda</taxon>
        <taxon>Insecta</taxon>
        <taxon>Pterygota</taxon>
        <taxon>Neoptera</taxon>
        <taxon>Paraneoptera</taxon>
        <taxon>Psocodea</taxon>
        <taxon>Troctomorpha</taxon>
        <taxon>Phthiraptera</taxon>
        <taxon>Amblycera</taxon>
        <taxon>Menoponidae</taxon>
        <taxon>Menopon</taxon>
    </lineage>
</organism>
<comment type="subcellular location">
    <subcellularLocation>
        <location evidence="3">Cytoplasm</location>
    </subcellularLocation>
    <subcellularLocation>
        <location evidence="2">Nucleus</location>
        <location evidence="2">PML body</location>
    </subcellularLocation>
</comment>
<evidence type="ECO:0000256" key="4">
    <source>
        <dbReference type="ARBA" id="ARBA00004906"/>
    </source>
</evidence>
<dbReference type="PANTHER" id="PTHR16047:SF7">
    <property type="entry name" value="E3 UBIQUITIN-PROTEIN LIGASE RFWD3"/>
    <property type="match status" value="1"/>
</dbReference>
<evidence type="ECO:0000313" key="20">
    <source>
        <dbReference type="EMBL" id="KAL0279741.1"/>
    </source>
</evidence>
<keyword evidence="12" id="KW-0833">Ubl conjugation pathway</keyword>
<gene>
    <name evidence="20" type="ORF">PYX00_001239</name>
</gene>
<dbReference type="GO" id="GO:0036297">
    <property type="term" value="P:interstrand cross-link repair"/>
    <property type="evidence" value="ECO:0007669"/>
    <property type="project" value="InterPro"/>
</dbReference>
<evidence type="ECO:0000256" key="16">
    <source>
        <dbReference type="PROSITE-ProRule" id="PRU00175"/>
    </source>
</evidence>
<dbReference type="AlphaFoldDB" id="A0AAW2ICT9"/>
<evidence type="ECO:0000256" key="10">
    <source>
        <dbReference type="ARBA" id="ARBA00022763"/>
    </source>
</evidence>
<evidence type="ECO:0000256" key="3">
    <source>
        <dbReference type="ARBA" id="ARBA00004496"/>
    </source>
</evidence>
<feature type="region of interest" description="Disordered" evidence="18">
    <location>
        <begin position="37"/>
        <end position="103"/>
    </location>
</feature>
<name>A0AAW2ICT9_9NEOP</name>
<dbReference type="InterPro" id="IPR001680">
    <property type="entry name" value="WD40_rpt"/>
</dbReference>
<dbReference type="Gene3D" id="2.130.10.10">
    <property type="entry name" value="YVTN repeat-like/Quinoprotein amine dehydrogenase"/>
    <property type="match status" value="1"/>
</dbReference>
<protein>
    <recommendedName>
        <fullName evidence="5">RING-type E3 ubiquitin transferase</fullName>
        <ecNumber evidence="5">2.3.2.27</ecNumber>
    </recommendedName>
</protein>
<evidence type="ECO:0000256" key="7">
    <source>
        <dbReference type="ARBA" id="ARBA00022574"/>
    </source>
</evidence>
<accession>A0AAW2ICT9</accession>
<dbReference type="GO" id="GO:0016605">
    <property type="term" value="C:PML body"/>
    <property type="evidence" value="ECO:0007669"/>
    <property type="project" value="UniProtKB-SubCell"/>
</dbReference>
<dbReference type="InterPro" id="IPR036322">
    <property type="entry name" value="WD40_repeat_dom_sf"/>
</dbReference>
<dbReference type="EC" id="2.3.2.27" evidence="5"/>
<evidence type="ECO:0000256" key="12">
    <source>
        <dbReference type="ARBA" id="ARBA00022786"/>
    </source>
</evidence>
<evidence type="ECO:0000256" key="2">
    <source>
        <dbReference type="ARBA" id="ARBA00004322"/>
    </source>
</evidence>
<evidence type="ECO:0000256" key="11">
    <source>
        <dbReference type="ARBA" id="ARBA00022771"/>
    </source>
</evidence>
<evidence type="ECO:0000256" key="14">
    <source>
        <dbReference type="ARBA" id="ARBA00023204"/>
    </source>
</evidence>
<dbReference type="PROSITE" id="PS50089">
    <property type="entry name" value="ZF_RING_2"/>
    <property type="match status" value="1"/>
</dbReference>
<evidence type="ECO:0000256" key="18">
    <source>
        <dbReference type="SAM" id="MobiDB-lite"/>
    </source>
</evidence>
<evidence type="ECO:0000256" key="13">
    <source>
        <dbReference type="ARBA" id="ARBA00022833"/>
    </source>
</evidence>
<keyword evidence="10" id="KW-0227">DNA damage</keyword>
<keyword evidence="15" id="KW-0539">Nucleus</keyword>
<keyword evidence="13" id="KW-0862">Zinc</keyword>
<keyword evidence="14" id="KW-0234">DNA repair</keyword>
<proteinExistence type="predicted"/>
<dbReference type="InterPro" id="IPR001841">
    <property type="entry name" value="Znf_RING"/>
</dbReference>
<dbReference type="InterPro" id="IPR015943">
    <property type="entry name" value="WD40/YVTN_repeat-like_dom_sf"/>
</dbReference>
<keyword evidence="11 16" id="KW-0863">Zinc-finger</keyword>
<evidence type="ECO:0000256" key="15">
    <source>
        <dbReference type="ARBA" id="ARBA00023242"/>
    </source>
</evidence>
<keyword evidence="17" id="KW-0175">Coiled coil</keyword>
<evidence type="ECO:0000256" key="9">
    <source>
        <dbReference type="ARBA" id="ARBA00022737"/>
    </source>
</evidence>
<evidence type="ECO:0000256" key="17">
    <source>
        <dbReference type="SAM" id="Coils"/>
    </source>
</evidence>